<dbReference type="STRING" id="388950.GCA_001611675_00472"/>
<gene>
    <name evidence="4" type="ORF">SAMN04487941_1376</name>
</gene>
<sequence length="1684" mass="185666">MNALNNIAQKTATRMKRFLFLLLVCISCLTAGAAQAQELYGNEWIDYSKTYYKLKVTETGLYKLDHAYLSSLGIAGANPQHLQLFRRGKEVAIYVAGESDGRLDPQDFVEFFGERNDGVLDQELYKNPAHQVHQLHSMYTDTAAYFLTINTTGNNKRMREVNPAVAGRTPEPYHLQKALLVQANRYSQGRQYEQNWMPWMDAGEGYSSSPSTNSQNFIVSGVSNVETTGPVPILTYAIVGPDSKAHNVDINLINGTFSRNINNLSYGSYSFAKATQPIAITDVNRTNNTLTLQLVPKAVSGSTGAVGLAYAQLLYPQKSVFIGGSMTIYTDSLTKAAYYYELAGAPSTVVAYDVTEKGEVRRIEGHAADGRKGFVIDGTSISRKVLLANTAAALIPAGSTKGIKFRNIKPEEHNYLIVSNKVLMQKVGTSNLAAPAAYAAYRGSAAGGGYDTLLVFVDDLVNQFHYGEFSSNSIKKFCSYMSTSAREKHLLLLGKGVEADKVNYRNVASRAQDIVPTGGFPASDILFSVDFRSNDYTPKMATGRVSSKSALEIINYLDKLKVYEATPAGIPWRKNVLHLGGGKTAREIRDISNYIDTYTRIAEGPFLGANVTEKTRQNLSEVIEELDVSKEVNSGLSLLTFFGHSSPTYTDLNIGYVSSALSNYSNEGKYPVILMNGCNVGNAYINNYTSFGEDWLNTPKKGAIAMIAHVGAGYPDKLHIYASNFYSIGLSSEKYYGQTLGMVQREVINRMAQGYLNNTEVALVLEIALQGDPAVHLYNPSKPDYLVTNNSLKLRNSTGDLATVSSDSLKLSFNVENLGKAITDSISVSVKRTFPDNTVSPTQNFKIGSVYRSKQVELTLPNKGVSALGINIFEVTVDSDKVIDELNEDNNTSIFQHYLSSSGLSVVYPLKYSIVGKQRAALTVQANVEKEDRAVYFELDTTSTFDSPWVKNSKSASAAFASWDVDLINNNSSRDSIVYYWRARFDSYSAEEDTVWVNSSFRHIPEVTSGWSQSHKGQFKEAKLVGVDSLDQDNGKWKFSTVRKFLDLKTAGGSVGFIDPPYGFFIDGAQQLGFYCGRWNSQPRFYMFVFNNVTLEPVTNLPGQTTCNDVNFLFDTGPLLNSRGEVVTANLAKLKQFMDVVPEGYHVAVLGMQNVPFSTFTEEAKEVFRSIGSVLINDLKTGDPFAIVGRKGAAPGTAQEITYSKEEAEREGGTPAKAQSIELNVTLESTRQAGTITSTTIGPALKWGSLHHNIEKYKGGDDKYKLSLIGVDATGAETVLQERVQAKSLDISNIDATAYPNLKLSAFLSDSTARTAPQLKEWFVLYEAAPEGVIRPDLVKAGTDDLSPIAGRGSLTIPMAFQNLTSTAFSDSLTVEVTLSGDGLQPTTSTFKIKPAGPEETVMFSHMLNTKQFEGNYKVSLYVNPRILPEQEYGNNIYEVSFNVKSKLHPIMNVAFDGIQILDGDIVSPSPLISVVVKDENDYVFLKDPSQMSVVMVNEFEVATEINLMNNPQEVKYVPATEKSDFKLEYKPNKLEDGKYRLEVRAKDAVGKESGVTPYRIGFEVISESSVTNFYPFPNPFSTKTNFIFTLTGSTIPEHMKIQILTVTGKVVKEIMKEELGPLRIGNNKTEYAWDGTDMYGDKLANGVYLYRVIMSKGQEEMKHRITFGDKAFKNGYGKLYILR</sequence>
<dbReference type="OrthoDB" id="9757650at2"/>
<dbReference type="Gene3D" id="3.40.50.1460">
    <property type="match status" value="1"/>
</dbReference>
<dbReference type="InterPro" id="IPR013783">
    <property type="entry name" value="Ig-like_fold"/>
</dbReference>
<protein>
    <submittedName>
        <fullName evidence="4">Interleukin-like EMT inducer</fullName>
    </submittedName>
</protein>
<dbReference type="GO" id="GO:0006508">
    <property type="term" value="P:proteolysis"/>
    <property type="evidence" value="ECO:0007669"/>
    <property type="project" value="InterPro"/>
</dbReference>
<reference evidence="5" key="1">
    <citation type="submission" date="2016-10" db="EMBL/GenBank/DDBJ databases">
        <authorList>
            <person name="Varghese N."/>
        </authorList>
    </citation>
    <scope>NUCLEOTIDE SEQUENCE [LARGE SCALE GENOMIC DNA]</scope>
    <source>
        <strain evidence="5">DSM 18820</strain>
    </source>
</reference>
<keyword evidence="5" id="KW-1185">Reference proteome</keyword>
<organism evidence="4 5">
    <name type="scientific">Pontibacter akesuensis</name>
    <dbReference type="NCBI Taxonomy" id="388950"/>
    <lineage>
        <taxon>Bacteria</taxon>
        <taxon>Pseudomonadati</taxon>
        <taxon>Bacteroidota</taxon>
        <taxon>Cytophagia</taxon>
        <taxon>Cytophagales</taxon>
        <taxon>Hymenobacteraceae</taxon>
        <taxon>Pontibacter</taxon>
    </lineage>
</organism>
<dbReference type="EMBL" id="FPCA01000001">
    <property type="protein sequence ID" value="SFU53750.1"/>
    <property type="molecule type" value="Genomic_DNA"/>
</dbReference>
<evidence type="ECO:0000313" key="4">
    <source>
        <dbReference type="EMBL" id="SFU53750.1"/>
    </source>
</evidence>
<dbReference type="Gene3D" id="2.60.40.10">
    <property type="entry name" value="Immunoglobulins"/>
    <property type="match status" value="1"/>
</dbReference>
<dbReference type="SUPFAM" id="SSF52129">
    <property type="entry name" value="Caspase-like"/>
    <property type="match status" value="1"/>
</dbReference>
<evidence type="ECO:0000313" key="5">
    <source>
        <dbReference type="Proteomes" id="UP000182491"/>
    </source>
</evidence>
<dbReference type="GO" id="GO:0008234">
    <property type="term" value="F:cysteine-type peptidase activity"/>
    <property type="evidence" value="ECO:0007669"/>
    <property type="project" value="InterPro"/>
</dbReference>
<dbReference type="Pfam" id="PF01364">
    <property type="entry name" value="Peptidase_C25"/>
    <property type="match status" value="1"/>
</dbReference>
<proteinExistence type="predicted"/>
<feature type="signal peptide" evidence="1">
    <location>
        <begin position="1"/>
        <end position="36"/>
    </location>
</feature>
<dbReference type="InterPro" id="IPR039477">
    <property type="entry name" value="ILEI/PANDER_dom"/>
</dbReference>
<evidence type="ECO:0000259" key="3">
    <source>
        <dbReference type="Pfam" id="PF15711"/>
    </source>
</evidence>
<name>A0A1I7GZC5_9BACT</name>
<dbReference type="Gene3D" id="2.60.40.4070">
    <property type="match status" value="1"/>
</dbReference>
<feature type="chain" id="PRO_5010384965" evidence="1">
    <location>
        <begin position="37"/>
        <end position="1684"/>
    </location>
</feature>
<dbReference type="Proteomes" id="UP000182491">
    <property type="component" value="Unassembled WGS sequence"/>
</dbReference>
<dbReference type="InterPro" id="IPR029030">
    <property type="entry name" value="Caspase-like_dom_sf"/>
</dbReference>
<accession>A0A1I7GZC5</accession>
<evidence type="ECO:0000259" key="2">
    <source>
        <dbReference type="Pfam" id="PF01364"/>
    </source>
</evidence>
<keyword evidence="1" id="KW-0732">Signal</keyword>
<dbReference type="Pfam" id="PF15711">
    <property type="entry name" value="ILEI"/>
    <property type="match status" value="1"/>
</dbReference>
<dbReference type="InterPro" id="IPR001769">
    <property type="entry name" value="Gingipain"/>
</dbReference>
<evidence type="ECO:0000256" key="1">
    <source>
        <dbReference type="SAM" id="SignalP"/>
    </source>
</evidence>
<feature type="domain" description="ILEI/PANDER" evidence="3">
    <location>
        <begin position="1130"/>
        <end position="1193"/>
    </location>
</feature>
<feature type="domain" description="Gingipain" evidence="2">
    <location>
        <begin position="415"/>
        <end position="776"/>
    </location>
</feature>